<dbReference type="Proteomes" id="UP001203761">
    <property type="component" value="Unassembled WGS sequence"/>
</dbReference>
<dbReference type="PANTHER" id="PTHR23088:SF27">
    <property type="entry name" value="DEAMINATED GLUTATHIONE AMIDASE"/>
    <property type="match status" value="1"/>
</dbReference>
<dbReference type="PROSITE" id="PS01227">
    <property type="entry name" value="UPF0012"/>
    <property type="match status" value="1"/>
</dbReference>
<evidence type="ECO:0000256" key="2">
    <source>
        <dbReference type="SAM" id="MobiDB-lite"/>
    </source>
</evidence>
<dbReference type="InterPro" id="IPR003010">
    <property type="entry name" value="C-N_Hydrolase"/>
</dbReference>
<evidence type="ECO:0000259" key="3">
    <source>
        <dbReference type="PROSITE" id="PS50263"/>
    </source>
</evidence>
<dbReference type="InterPro" id="IPR036526">
    <property type="entry name" value="C-N_Hydrolase_sf"/>
</dbReference>
<accession>A0ABT0R0C5</accession>
<name>A0ABT0R0C5_9MICO</name>
<feature type="compositionally biased region" description="Low complexity" evidence="2">
    <location>
        <begin position="12"/>
        <end position="28"/>
    </location>
</feature>
<feature type="region of interest" description="Disordered" evidence="2">
    <location>
        <begin position="1"/>
        <end position="28"/>
    </location>
</feature>
<dbReference type="RefSeq" id="WP_249736998.1">
    <property type="nucleotide sequence ID" value="NZ_JAKNCJ010000002.1"/>
</dbReference>
<dbReference type="PANTHER" id="PTHR23088">
    <property type="entry name" value="NITRILASE-RELATED"/>
    <property type="match status" value="1"/>
</dbReference>
<dbReference type="Pfam" id="PF00795">
    <property type="entry name" value="CN_hydrolase"/>
    <property type="match status" value="1"/>
</dbReference>
<sequence length="307" mass="30821">MTISESTAPRSADPGAAADAGHGAPADAPSGRTLTLALAQIPVSEDAEAVLAAVAAAAQDAAAAGAQLLVLPEATLTPFGTDLRAAAVAHAAQFEAHLERLGEEHGIVLIAGSFAPAEGARVVNRLLVRGRAADGAAVRAHYDKIHLFDAFGQAESETVAPGSALVTFDLPLGDGSSVRLGLATCYDIRFPEQFVALAGRGAEVLVIPTSWASGPGKAEQLRLLQRARALDTTCVLVCCDQVPAAGYEGGAARGVGGSAVVSPLGEVLAAAGEGPQLLLAPVDLDTVARARASLPVLAGRGLPTVEA</sequence>
<dbReference type="SUPFAM" id="SSF56317">
    <property type="entry name" value="Carbon-nitrogen hydrolase"/>
    <property type="match status" value="1"/>
</dbReference>
<dbReference type="PROSITE" id="PS50263">
    <property type="entry name" value="CN_HYDROLASE"/>
    <property type="match status" value="1"/>
</dbReference>
<comment type="caution">
    <text evidence="4">The sequence shown here is derived from an EMBL/GenBank/DDBJ whole genome shotgun (WGS) entry which is preliminary data.</text>
</comment>
<dbReference type="InterPro" id="IPR001110">
    <property type="entry name" value="UPF0012_CS"/>
</dbReference>
<gene>
    <name evidence="4" type="ORF">Bequi_05715</name>
</gene>
<organism evidence="4 5">
    <name type="scientific">Brachybacterium equifaecis</name>
    <dbReference type="NCBI Taxonomy" id="2910770"/>
    <lineage>
        <taxon>Bacteria</taxon>
        <taxon>Bacillati</taxon>
        <taxon>Actinomycetota</taxon>
        <taxon>Actinomycetes</taxon>
        <taxon>Micrococcales</taxon>
        <taxon>Dermabacteraceae</taxon>
        <taxon>Brachybacterium</taxon>
    </lineage>
</organism>
<evidence type="ECO:0000256" key="1">
    <source>
        <dbReference type="ARBA" id="ARBA00010613"/>
    </source>
</evidence>
<evidence type="ECO:0000313" key="5">
    <source>
        <dbReference type="Proteomes" id="UP001203761"/>
    </source>
</evidence>
<keyword evidence="5" id="KW-1185">Reference proteome</keyword>
<reference evidence="4" key="1">
    <citation type="submission" date="2022-02" db="EMBL/GenBank/DDBJ databases">
        <authorList>
            <person name="Lee M."/>
            <person name="Kim S.-J."/>
            <person name="Jung M.-Y."/>
        </authorList>
    </citation>
    <scope>NUCLEOTIDE SEQUENCE</scope>
    <source>
        <strain evidence="4">JHP9</strain>
    </source>
</reference>
<dbReference type="EMBL" id="JAKNCJ010000002">
    <property type="protein sequence ID" value="MCL6422888.1"/>
    <property type="molecule type" value="Genomic_DNA"/>
</dbReference>
<comment type="similarity">
    <text evidence="1">Belongs to the carbon-nitrogen hydrolase superfamily. NIT1/NIT2 family.</text>
</comment>
<proteinExistence type="inferred from homology"/>
<dbReference type="Gene3D" id="3.60.110.10">
    <property type="entry name" value="Carbon-nitrogen hydrolase"/>
    <property type="match status" value="1"/>
</dbReference>
<feature type="domain" description="CN hydrolase" evidence="3">
    <location>
        <begin position="34"/>
        <end position="284"/>
    </location>
</feature>
<protein>
    <recommendedName>
        <fullName evidence="3">CN hydrolase domain-containing protein</fullName>
    </recommendedName>
</protein>
<evidence type="ECO:0000313" key="4">
    <source>
        <dbReference type="EMBL" id="MCL6422888.1"/>
    </source>
</evidence>